<dbReference type="GO" id="GO:0003735">
    <property type="term" value="F:structural constituent of ribosome"/>
    <property type="evidence" value="ECO:0007669"/>
    <property type="project" value="InterPro"/>
</dbReference>
<dbReference type="InterPro" id="IPR044957">
    <property type="entry name" value="Ribosomal_bL32_bact"/>
</dbReference>
<dbReference type="AlphaFoldDB" id="A0A7T3RB89"/>
<dbReference type="KEGG" id="tper:IWA51_06410"/>
<evidence type="ECO:0000256" key="3">
    <source>
        <dbReference type="ARBA" id="ARBA00023274"/>
    </source>
</evidence>
<keyword evidence="2 5" id="KW-0689">Ribosomal protein</keyword>
<evidence type="ECO:0000256" key="2">
    <source>
        <dbReference type="ARBA" id="ARBA00022980"/>
    </source>
</evidence>
<dbReference type="Pfam" id="PF01783">
    <property type="entry name" value="Ribosomal_L32p"/>
    <property type="match status" value="1"/>
</dbReference>
<dbReference type="GO" id="GO:0006412">
    <property type="term" value="P:translation"/>
    <property type="evidence" value="ECO:0007669"/>
    <property type="project" value="UniProtKB-UniRule"/>
</dbReference>
<proteinExistence type="inferred from homology"/>
<dbReference type="EMBL" id="CP064936">
    <property type="protein sequence ID" value="QPZ99917.1"/>
    <property type="molecule type" value="Genomic_DNA"/>
</dbReference>
<dbReference type="HAMAP" id="MF_00340">
    <property type="entry name" value="Ribosomal_bL32"/>
    <property type="match status" value="1"/>
</dbReference>
<reference evidence="6 7" key="1">
    <citation type="submission" date="2020-11" db="EMBL/GenBank/DDBJ databases">
        <title>Treponema Peruensis nv. sp., first commensal Treponema isolated from human feces.</title>
        <authorList>
            <person name="Belkhou C."/>
            <person name="Raes J."/>
        </authorList>
    </citation>
    <scope>NUCLEOTIDE SEQUENCE [LARGE SCALE GENOMIC DNA]</scope>
    <source>
        <strain evidence="6 7">RCC2812</strain>
    </source>
</reference>
<dbReference type="InterPro" id="IPR011332">
    <property type="entry name" value="Ribosomal_zn-bd"/>
</dbReference>
<comment type="similarity">
    <text evidence="1 5">Belongs to the bacterial ribosomal protein bL32 family.</text>
</comment>
<evidence type="ECO:0000313" key="7">
    <source>
        <dbReference type="Proteomes" id="UP000595224"/>
    </source>
</evidence>
<dbReference type="NCBIfam" id="TIGR01031">
    <property type="entry name" value="rpmF_bact"/>
    <property type="match status" value="1"/>
</dbReference>
<protein>
    <recommendedName>
        <fullName evidence="4 5">Large ribosomal subunit protein bL32</fullName>
    </recommendedName>
</protein>
<keyword evidence="7" id="KW-1185">Reference proteome</keyword>
<gene>
    <name evidence="5 6" type="primary">rpmF</name>
    <name evidence="6" type="ORF">IWA51_06410</name>
</gene>
<evidence type="ECO:0000256" key="4">
    <source>
        <dbReference type="ARBA" id="ARBA00035178"/>
    </source>
</evidence>
<dbReference type="SUPFAM" id="SSF57829">
    <property type="entry name" value="Zn-binding ribosomal proteins"/>
    <property type="match status" value="1"/>
</dbReference>
<dbReference type="InterPro" id="IPR002677">
    <property type="entry name" value="Ribosomal_bL32"/>
</dbReference>
<dbReference type="GO" id="GO:0015934">
    <property type="term" value="C:large ribosomal subunit"/>
    <property type="evidence" value="ECO:0007669"/>
    <property type="project" value="InterPro"/>
</dbReference>
<sequence length="62" mass="6901">MAVPRSKTSKAVTKRRRGVNMHLDTPHLVACSNCGNLVLQHHVCQKCGFYRGRQVITPEVNG</sequence>
<evidence type="ECO:0000256" key="1">
    <source>
        <dbReference type="ARBA" id="ARBA00008560"/>
    </source>
</evidence>
<accession>A0A7T3RB89</accession>
<dbReference type="PANTHER" id="PTHR35534:SF1">
    <property type="entry name" value="LARGE RIBOSOMAL SUBUNIT PROTEIN BL32"/>
    <property type="match status" value="1"/>
</dbReference>
<name>A0A7T3RB89_9SPIR</name>
<dbReference type="Proteomes" id="UP000595224">
    <property type="component" value="Chromosome"/>
</dbReference>
<keyword evidence="3 5" id="KW-0687">Ribonucleoprotein</keyword>
<evidence type="ECO:0000256" key="5">
    <source>
        <dbReference type="HAMAP-Rule" id="MF_00340"/>
    </source>
</evidence>
<evidence type="ECO:0000313" key="6">
    <source>
        <dbReference type="EMBL" id="QPZ99917.1"/>
    </source>
</evidence>
<dbReference type="RefSeq" id="WP_177527993.1">
    <property type="nucleotide sequence ID" value="NZ_CBCSHE010000003.1"/>
</dbReference>
<dbReference type="PANTHER" id="PTHR35534">
    <property type="entry name" value="50S RIBOSOMAL PROTEIN L32"/>
    <property type="match status" value="1"/>
</dbReference>
<organism evidence="6 7">
    <name type="scientific">Treponema peruense</name>
    <dbReference type="NCBI Taxonomy" id="2787628"/>
    <lineage>
        <taxon>Bacteria</taxon>
        <taxon>Pseudomonadati</taxon>
        <taxon>Spirochaetota</taxon>
        <taxon>Spirochaetia</taxon>
        <taxon>Spirochaetales</taxon>
        <taxon>Treponemataceae</taxon>
        <taxon>Treponema</taxon>
    </lineage>
</organism>